<proteinExistence type="inferred from homology"/>
<dbReference type="CDD" id="cd00085">
    <property type="entry name" value="HNHc"/>
    <property type="match status" value="1"/>
</dbReference>
<name>A0ABX1PPT7_9RHOO</name>
<evidence type="ECO:0000256" key="4">
    <source>
        <dbReference type="ARBA" id="ARBA00040194"/>
    </source>
</evidence>
<protein>
    <recommendedName>
        <fullName evidence="4">Putative HNH nuclease YajD</fullName>
    </recommendedName>
</protein>
<comment type="similarity">
    <text evidence="3">Belongs to the HNH nuclease family.</text>
</comment>
<gene>
    <name evidence="6" type="ORF">GO606_18210</name>
</gene>
<dbReference type="PANTHER" id="PTHR41286:SF1">
    <property type="entry name" value="HNH NUCLEASE YAJD-RELATED"/>
    <property type="match status" value="1"/>
</dbReference>
<accession>A0ABX1PPT7</accession>
<dbReference type="Pfam" id="PF01844">
    <property type="entry name" value="HNH"/>
    <property type="match status" value="1"/>
</dbReference>
<dbReference type="InterPro" id="IPR002711">
    <property type="entry name" value="HNH"/>
</dbReference>
<evidence type="ECO:0000256" key="1">
    <source>
        <dbReference type="ARBA" id="ARBA00022722"/>
    </source>
</evidence>
<keyword evidence="2" id="KW-0378">Hydrolase</keyword>
<keyword evidence="1" id="KW-0540">Nuclease</keyword>
<evidence type="ECO:0000256" key="3">
    <source>
        <dbReference type="ARBA" id="ARBA00038412"/>
    </source>
</evidence>
<evidence type="ECO:0000256" key="2">
    <source>
        <dbReference type="ARBA" id="ARBA00022801"/>
    </source>
</evidence>
<dbReference type="SMART" id="SM00507">
    <property type="entry name" value="HNHc"/>
    <property type="match status" value="1"/>
</dbReference>
<sequence>MGFQPGHAPHNDWSHVNELLRSNIEVRKKWLEHKRGQVAWNTGLSREQYPNGIASGAGHGNWKGGHRGTVDTAEWQRLRRETLVRDNYTCQECGDKNRQGRGSRIQLEVHHIIALCEDPSLALDPDNLITLCRSCHYKTHNYGSKAVKRRGS</sequence>
<dbReference type="PANTHER" id="PTHR41286">
    <property type="entry name" value="HNH NUCLEASE YAJD-RELATED"/>
    <property type="match status" value="1"/>
</dbReference>
<evidence type="ECO:0000313" key="7">
    <source>
        <dbReference type="Proteomes" id="UP000615989"/>
    </source>
</evidence>
<dbReference type="EMBL" id="WTVG01000080">
    <property type="protein sequence ID" value="NMG26607.1"/>
    <property type="molecule type" value="Genomic_DNA"/>
</dbReference>
<dbReference type="Gene3D" id="1.10.30.50">
    <property type="match status" value="1"/>
</dbReference>
<dbReference type="Proteomes" id="UP000615989">
    <property type="component" value="Unassembled WGS sequence"/>
</dbReference>
<comment type="caution">
    <text evidence="6">The sequence shown here is derived from an EMBL/GenBank/DDBJ whole genome shotgun (WGS) entry which is preliminary data.</text>
</comment>
<keyword evidence="7" id="KW-1185">Reference proteome</keyword>
<evidence type="ECO:0000259" key="5">
    <source>
        <dbReference type="SMART" id="SM00507"/>
    </source>
</evidence>
<evidence type="ECO:0000313" key="6">
    <source>
        <dbReference type="EMBL" id="NMG26607.1"/>
    </source>
</evidence>
<dbReference type="InterPro" id="IPR003615">
    <property type="entry name" value="HNH_nuc"/>
</dbReference>
<organism evidence="6 7">
    <name type="scientific">Aromatoleum anaerobium</name>
    <dbReference type="NCBI Taxonomy" id="182180"/>
    <lineage>
        <taxon>Bacteria</taxon>
        <taxon>Pseudomonadati</taxon>
        <taxon>Pseudomonadota</taxon>
        <taxon>Betaproteobacteria</taxon>
        <taxon>Rhodocyclales</taxon>
        <taxon>Rhodocyclaceae</taxon>
        <taxon>Aromatoleum</taxon>
    </lineage>
</organism>
<feature type="domain" description="HNH nuclease" evidence="5">
    <location>
        <begin position="77"/>
        <end position="137"/>
    </location>
</feature>
<reference evidence="6" key="1">
    <citation type="submission" date="2019-12" db="EMBL/GenBank/DDBJ databases">
        <title>Comparative genomics gives insights into the taxonomy of the Azoarcus-Aromatoleum group and reveals separate origins of nif in the plant-associated Azoarcus and non-plant-associated Aromatoleum sub-groups.</title>
        <authorList>
            <person name="Lafos M."/>
            <person name="Maluk M."/>
            <person name="Batista M."/>
            <person name="Junghare M."/>
            <person name="Carmona M."/>
            <person name="Faoro H."/>
            <person name="Cruz L.M."/>
            <person name="Battistoni F."/>
            <person name="De Souza E."/>
            <person name="Pedrosa F."/>
            <person name="Chen W.-M."/>
            <person name="Poole P.S."/>
            <person name="Dixon R.A."/>
            <person name="James E.K."/>
        </authorList>
    </citation>
    <scope>NUCLEOTIDE SEQUENCE</scope>
    <source>
        <strain evidence="6">LuFRes1</strain>
    </source>
</reference>